<organism evidence="1">
    <name type="scientific">Anguilla anguilla</name>
    <name type="common">European freshwater eel</name>
    <name type="synonym">Muraena anguilla</name>
    <dbReference type="NCBI Taxonomy" id="7936"/>
    <lineage>
        <taxon>Eukaryota</taxon>
        <taxon>Metazoa</taxon>
        <taxon>Chordata</taxon>
        <taxon>Craniata</taxon>
        <taxon>Vertebrata</taxon>
        <taxon>Euteleostomi</taxon>
        <taxon>Actinopterygii</taxon>
        <taxon>Neopterygii</taxon>
        <taxon>Teleostei</taxon>
        <taxon>Anguilliformes</taxon>
        <taxon>Anguillidae</taxon>
        <taxon>Anguilla</taxon>
    </lineage>
</organism>
<evidence type="ECO:0000313" key="1">
    <source>
        <dbReference type="EMBL" id="JAH37499.1"/>
    </source>
</evidence>
<reference evidence="1" key="1">
    <citation type="submission" date="2014-11" db="EMBL/GenBank/DDBJ databases">
        <authorList>
            <person name="Amaro Gonzalez C."/>
        </authorList>
    </citation>
    <scope>NUCLEOTIDE SEQUENCE</scope>
</reference>
<protein>
    <submittedName>
        <fullName evidence="1">Uncharacterized protein</fullName>
    </submittedName>
</protein>
<dbReference type="AlphaFoldDB" id="A0A0E9S7T6"/>
<sequence length="27" mass="3010">MLANYIISFTALTDTLLTNVCTVFRST</sequence>
<dbReference type="EMBL" id="GBXM01071078">
    <property type="protein sequence ID" value="JAH37499.1"/>
    <property type="molecule type" value="Transcribed_RNA"/>
</dbReference>
<accession>A0A0E9S7T6</accession>
<name>A0A0E9S7T6_ANGAN</name>
<reference evidence="1" key="2">
    <citation type="journal article" date="2015" name="Fish Shellfish Immunol.">
        <title>Early steps in the European eel (Anguilla anguilla)-Vibrio vulnificus interaction in the gills: Role of the RtxA13 toxin.</title>
        <authorList>
            <person name="Callol A."/>
            <person name="Pajuelo D."/>
            <person name="Ebbesson L."/>
            <person name="Teles M."/>
            <person name="MacKenzie S."/>
            <person name="Amaro C."/>
        </authorList>
    </citation>
    <scope>NUCLEOTIDE SEQUENCE</scope>
</reference>
<proteinExistence type="predicted"/>